<sequence length="326" mass="36374">MWLRSPLVNWVKLDPLVTALGFGCMGLSGAYAYGLQKPDAERFVLLDKCYEVGARNWDTADAYRDNEDLIGNWFAANPDKRQDIFLATKFANKPKPGGGYERLGLSYVDLYYCHHLNGKTPVEQTVRAMAELKEEGKIKYLGLSECSAESLRRPYKVHPISAVQVEYSPFALDMESPQIDLLTTCRNLGVAVVAYSPIGRGMLSSTIRSPENFGEGDSRGMRPRFSKENFPKNLELMDRIGALAEKTRVTATQLTLAWIMNQGGNIIPIPGTTKIEKLVESMGSVEVQLSDEEDKEIRQACEACEVHGERYPAMFQAALFADTPEE</sequence>
<dbReference type="SUPFAM" id="SSF51430">
    <property type="entry name" value="NAD(P)-linked oxidoreductase"/>
    <property type="match status" value="1"/>
</dbReference>
<keyword evidence="1" id="KW-0560">Oxidoreductase</keyword>
<evidence type="ECO:0000313" key="3">
    <source>
        <dbReference type="EMBL" id="KAF1989236.1"/>
    </source>
</evidence>
<keyword evidence="3" id="KW-0406">Ion transport</keyword>
<evidence type="ECO:0000259" key="2">
    <source>
        <dbReference type="Pfam" id="PF00248"/>
    </source>
</evidence>
<dbReference type="GO" id="GO:0034220">
    <property type="term" value="P:monoatomic ion transmembrane transport"/>
    <property type="evidence" value="ECO:0007669"/>
    <property type="project" value="UniProtKB-KW"/>
</dbReference>
<organism evidence="3 4">
    <name type="scientific">Aulographum hederae CBS 113979</name>
    <dbReference type="NCBI Taxonomy" id="1176131"/>
    <lineage>
        <taxon>Eukaryota</taxon>
        <taxon>Fungi</taxon>
        <taxon>Dikarya</taxon>
        <taxon>Ascomycota</taxon>
        <taxon>Pezizomycotina</taxon>
        <taxon>Dothideomycetes</taxon>
        <taxon>Pleosporomycetidae</taxon>
        <taxon>Aulographales</taxon>
        <taxon>Aulographaceae</taxon>
    </lineage>
</organism>
<keyword evidence="4" id="KW-1185">Reference proteome</keyword>
<dbReference type="Proteomes" id="UP000800041">
    <property type="component" value="Unassembled WGS sequence"/>
</dbReference>
<dbReference type="InterPro" id="IPR023210">
    <property type="entry name" value="NADP_OxRdtase_dom"/>
</dbReference>
<dbReference type="GO" id="GO:0005737">
    <property type="term" value="C:cytoplasm"/>
    <property type="evidence" value="ECO:0007669"/>
    <property type="project" value="TreeGrafter"/>
</dbReference>
<proteinExistence type="predicted"/>
<dbReference type="Pfam" id="PF00248">
    <property type="entry name" value="Aldo_ket_red"/>
    <property type="match status" value="1"/>
</dbReference>
<keyword evidence="3" id="KW-0813">Transport</keyword>
<feature type="domain" description="NADP-dependent oxidoreductase" evidence="2">
    <location>
        <begin position="20"/>
        <end position="300"/>
    </location>
</feature>
<dbReference type="GO" id="GO:0016491">
    <property type="term" value="F:oxidoreductase activity"/>
    <property type="evidence" value="ECO:0007669"/>
    <property type="project" value="UniProtKB-KW"/>
</dbReference>
<dbReference type="AlphaFoldDB" id="A0A6G1H7P2"/>
<dbReference type="OrthoDB" id="37537at2759"/>
<dbReference type="InterPro" id="IPR050791">
    <property type="entry name" value="Aldo-Keto_reductase"/>
</dbReference>
<protein>
    <submittedName>
        <fullName evidence="3">Voltage-gated shaker-like K+ channel, subunit</fullName>
    </submittedName>
</protein>
<evidence type="ECO:0000313" key="4">
    <source>
        <dbReference type="Proteomes" id="UP000800041"/>
    </source>
</evidence>
<reference evidence="3" key="1">
    <citation type="journal article" date="2020" name="Stud. Mycol.">
        <title>101 Dothideomycetes genomes: a test case for predicting lifestyles and emergence of pathogens.</title>
        <authorList>
            <person name="Haridas S."/>
            <person name="Albert R."/>
            <person name="Binder M."/>
            <person name="Bloem J."/>
            <person name="Labutti K."/>
            <person name="Salamov A."/>
            <person name="Andreopoulos B."/>
            <person name="Baker S."/>
            <person name="Barry K."/>
            <person name="Bills G."/>
            <person name="Bluhm B."/>
            <person name="Cannon C."/>
            <person name="Castanera R."/>
            <person name="Culley D."/>
            <person name="Daum C."/>
            <person name="Ezra D."/>
            <person name="Gonzalez J."/>
            <person name="Henrissat B."/>
            <person name="Kuo A."/>
            <person name="Liang C."/>
            <person name="Lipzen A."/>
            <person name="Lutzoni F."/>
            <person name="Magnuson J."/>
            <person name="Mondo S."/>
            <person name="Nolan M."/>
            <person name="Ohm R."/>
            <person name="Pangilinan J."/>
            <person name="Park H.-J."/>
            <person name="Ramirez L."/>
            <person name="Alfaro M."/>
            <person name="Sun H."/>
            <person name="Tritt A."/>
            <person name="Yoshinaga Y."/>
            <person name="Zwiers L.-H."/>
            <person name="Turgeon B."/>
            <person name="Goodwin S."/>
            <person name="Spatafora J."/>
            <person name="Crous P."/>
            <person name="Grigoriev I."/>
        </authorList>
    </citation>
    <scope>NUCLEOTIDE SEQUENCE</scope>
    <source>
        <strain evidence="3">CBS 113979</strain>
    </source>
</reference>
<accession>A0A6G1H7P2</accession>
<dbReference type="InterPro" id="IPR036812">
    <property type="entry name" value="NAD(P)_OxRdtase_dom_sf"/>
</dbReference>
<gene>
    <name evidence="3" type="ORF">K402DRAFT_461625</name>
</gene>
<dbReference type="PANTHER" id="PTHR43625">
    <property type="entry name" value="AFLATOXIN B1 ALDEHYDE REDUCTASE"/>
    <property type="match status" value="1"/>
</dbReference>
<dbReference type="EMBL" id="ML977146">
    <property type="protein sequence ID" value="KAF1989236.1"/>
    <property type="molecule type" value="Genomic_DNA"/>
</dbReference>
<dbReference type="PANTHER" id="PTHR43625:SF40">
    <property type="entry name" value="ALDO-KETO REDUCTASE YAKC [NADP(+)]"/>
    <property type="match status" value="1"/>
</dbReference>
<keyword evidence="3" id="KW-0407">Ion channel</keyword>
<evidence type="ECO:0000256" key="1">
    <source>
        <dbReference type="ARBA" id="ARBA00023002"/>
    </source>
</evidence>
<dbReference type="Gene3D" id="3.20.20.100">
    <property type="entry name" value="NADP-dependent oxidoreductase domain"/>
    <property type="match status" value="1"/>
</dbReference>
<name>A0A6G1H7P2_9PEZI</name>